<dbReference type="InterPro" id="IPR002059">
    <property type="entry name" value="CSP_DNA-bd"/>
</dbReference>
<dbReference type="EMBL" id="BAAAZN010000018">
    <property type="protein sequence ID" value="GAA3573417.1"/>
    <property type="molecule type" value="Genomic_DNA"/>
</dbReference>
<evidence type="ECO:0000259" key="1">
    <source>
        <dbReference type="PROSITE" id="PS51857"/>
    </source>
</evidence>
<dbReference type="SMART" id="SM00357">
    <property type="entry name" value="CSP"/>
    <property type="match status" value="1"/>
</dbReference>
<dbReference type="SUPFAM" id="SSF50249">
    <property type="entry name" value="Nucleic acid-binding proteins"/>
    <property type="match status" value="1"/>
</dbReference>
<dbReference type="InterPro" id="IPR012340">
    <property type="entry name" value="NA-bd_OB-fold"/>
</dbReference>
<dbReference type="Pfam" id="PF00313">
    <property type="entry name" value="CSD"/>
    <property type="match status" value="1"/>
</dbReference>
<proteinExistence type="predicted"/>
<feature type="domain" description="CSD" evidence="1">
    <location>
        <begin position="8"/>
        <end position="72"/>
    </location>
</feature>
<evidence type="ECO:0000313" key="2">
    <source>
        <dbReference type="EMBL" id="GAA3573417.1"/>
    </source>
</evidence>
<dbReference type="PRINTS" id="PR00050">
    <property type="entry name" value="COLDSHOCK"/>
</dbReference>
<dbReference type="InterPro" id="IPR050181">
    <property type="entry name" value="Cold_shock_domain"/>
</dbReference>
<dbReference type="Gene3D" id="2.40.50.140">
    <property type="entry name" value="Nucleic acid-binding proteins"/>
    <property type="match status" value="1"/>
</dbReference>
<dbReference type="Proteomes" id="UP001500689">
    <property type="component" value="Unassembled WGS sequence"/>
</dbReference>
<reference evidence="3" key="1">
    <citation type="journal article" date="2019" name="Int. J. Syst. Evol. Microbiol.">
        <title>The Global Catalogue of Microorganisms (GCM) 10K type strain sequencing project: providing services to taxonomists for standard genome sequencing and annotation.</title>
        <authorList>
            <consortium name="The Broad Institute Genomics Platform"/>
            <consortium name="The Broad Institute Genome Sequencing Center for Infectious Disease"/>
            <person name="Wu L."/>
            <person name="Ma J."/>
        </authorList>
    </citation>
    <scope>NUCLEOTIDE SEQUENCE [LARGE SCALE GENOMIC DNA]</scope>
    <source>
        <strain evidence="3">JCM 16898</strain>
    </source>
</reference>
<accession>A0ABP6XW85</accession>
<sequence length="157" mass="17189">MFGVRGVLVTGTVVRFDSVKGYGFARPSDGREDVFLHVNDFEFEKNQLAVGAKVQFQLEEGDRGYKASRVKLLQETAAEPASQSALVAAAQNQVDPDRVDPDQLDDDGLCDVLSPAEFTVEVTEGLLAEVPSLTGEQILRIRQWLGGIAQRHGWVES</sequence>
<keyword evidence="3" id="KW-1185">Reference proteome</keyword>
<gene>
    <name evidence="2" type="ORF">GCM10022222_67190</name>
</gene>
<name>A0ABP6XW85_9PSEU</name>
<organism evidence="2 3">
    <name type="scientific">Amycolatopsis ultiminotia</name>
    <dbReference type="NCBI Taxonomy" id="543629"/>
    <lineage>
        <taxon>Bacteria</taxon>
        <taxon>Bacillati</taxon>
        <taxon>Actinomycetota</taxon>
        <taxon>Actinomycetes</taxon>
        <taxon>Pseudonocardiales</taxon>
        <taxon>Pseudonocardiaceae</taxon>
        <taxon>Amycolatopsis</taxon>
    </lineage>
</organism>
<dbReference type="PROSITE" id="PS51857">
    <property type="entry name" value="CSD_2"/>
    <property type="match status" value="1"/>
</dbReference>
<dbReference type="InterPro" id="IPR011129">
    <property type="entry name" value="CSD"/>
</dbReference>
<comment type="caution">
    <text evidence="2">The sequence shown here is derived from an EMBL/GenBank/DDBJ whole genome shotgun (WGS) entry which is preliminary data.</text>
</comment>
<dbReference type="PANTHER" id="PTHR11544">
    <property type="entry name" value="COLD SHOCK DOMAIN CONTAINING PROTEINS"/>
    <property type="match status" value="1"/>
</dbReference>
<protein>
    <submittedName>
        <fullName evidence="2">Cold shock domain-containing protein</fullName>
    </submittedName>
</protein>
<dbReference type="CDD" id="cd04458">
    <property type="entry name" value="CSP_CDS"/>
    <property type="match status" value="1"/>
</dbReference>
<evidence type="ECO:0000313" key="3">
    <source>
        <dbReference type="Proteomes" id="UP001500689"/>
    </source>
</evidence>